<sequence length="520" mass="54289">MGNVAFESMPSNIRTSLFFAEFNAGAAPYNSTSRHVLIAHAKAGYPAVGGLNELGGGNPSNLFGLGSMAADMALYAREHDPLGAISVLVVAEPTGDKASATVTFAGPATAGGTFTRYIAGQAVSVAVAVGDTAASVAAAFKAAVDAGYTQFNLRMGYPVTAAVNSAVVTLTAVHNGSYGNDIRIESALQGENDPAGITVTYSGGTAASTVNSAYLLGGGSGEVDMAAALARLGPVNAEWISGPWASTAQLNASQTFLANSGSGRWAPTVQQGGHYITARPGTLSELTAFGAARNDPHATILGIRGMPAAPWVVAAAVGGVVARSKNLGAPLSQATEIARPLQTIALSGILAPYAPSSYWARADRESLYRNGIAAYTVDAAKTVRLERLVTTYQRNPYDTPDTTWLDIETLAISQYVGRYMRHRVESLFPRCVLVDENPNNNQGVVTTDALRAANIHAYTELAGASLVENVALFAKYLIVERDSDPNRVNSFLPTDVANQFRVFAANITIYTQMTDALLNG</sequence>
<evidence type="ECO:0000256" key="1">
    <source>
        <dbReference type="ARBA" id="ARBA00008005"/>
    </source>
</evidence>
<reference evidence="4 5" key="1">
    <citation type="submission" date="2019-11" db="EMBL/GenBank/DDBJ databases">
        <title>Whole-genome sequence of a Rhodoblastus acidophilus DSM 142.</title>
        <authorList>
            <person name="Kyndt J.A."/>
            <person name="Meyer T.E."/>
        </authorList>
    </citation>
    <scope>NUCLEOTIDE SEQUENCE [LARGE SCALE GENOMIC DNA]</scope>
    <source>
        <strain evidence="4 5">DSM 142</strain>
    </source>
</reference>
<dbReference type="Pfam" id="PF04984">
    <property type="entry name" value="Phage_sheath_1"/>
    <property type="match status" value="1"/>
</dbReference>
<proteinExistence type="inferred from homology"/>
<evidence type="ECO:0000259" key="2">
    <source>
        <dbReference type="Pfam" id="PF04984"/>
    </source>
</evidence>
<dbReference type="EMBL" id="WNKS01000025">
    <property type="protein sequence ID" value="MTV33032.1"/>
    <property type="molecule type" value="Genomic_DNA"/>
</dbReference>
<gene>
    <name evidence="4" type="ORF">GJ654_18795</name>
</gene>
<dbReference type="RefSeq" id="WP_155447713.1">
    <property type="nucleotide sequence ID" value="NZ_JAOQNR010000024.1"/>
</dbReference>
<feature type="domain" description="Tail sheath protein subtilisin-like" evidence="2">
    <location>
        <begin position="219"/>
        <end position="391"/>
    </location>
</feature>
<evidence type="ECO:0000259" key="3">
    <source>
        <dbReference type="Pfam" id="PF17482"/>
    </source>
</evidence>
<comment type="similarity">
    <text evidence="1">Belongs to the myoviridae tail sheath protein family.</text>
</comment>
<dbReference type="Proteomes" id="UP000439113">
    <property type="component" value="Unassembled WGS sequence"/>
</dbReference>
<feature type="domain" description="Tail sheath protein C-terminal" evidence="3">
    <location>
        <begin position="400"/>
        <end position="509"/>
    </location>
</feature>
<evidence type="ECO:0000313" key="5">
    <source>
        <dbReference type="Proteomes" id="UP000439113"/>
    </source>
</evidence>
<evidence type="ECO:0008006" key="6">
    <source>
        <dbReference type="Google" id="ProtNLM"/>
    </source>
</evidence>
<name>A0A6N8DQY8_RHOAC</name>
<dbReference type="OrthoDB" id="5442644at2"/>
<organism evidence="4 5">
    <name type="scientific">Rhodoblastus acidophilus</name>
    <name type="common">Rhodopseudomonas acidophila</name>
    <dbReference type="NCBI Taxonomy" id="1074"/>
    <lineage>
        <taxon>Bacteria</taxon>
        <taxon>Pseudomonadati</taxon>
        <taxon>Pseudomonadota</taxon>
        <taxon>Alphaproteobacteria</taxon>
        <taxon>Hyphomicrobiales</taxon>
        <taxon>Rhodoblastaceae</taxon>
        <taxon>Rhodoblastus</taxon>
    </lineage>
</organism>
<comment type="caution">
    <text evidence="4">The sequence shown here is derived from an EMBL/GenBank/DDBJ whole genome shotgun (WGS) entry which is preliminary data.</text>
</comment>
<dbReference type="Pfam" id="PF17482">
    <property type="entry name" value="Phage_sheath_1C"/>
    <property type="match status" value="1"/>
</dbReference>
<accession>A0A6N8DQY8</accession>
<dbReference type="InterPro" id="IPR020287">
    <property type="entry name" value="Tail_sheath_C"/>
</dbReference>
<evidence type="ECO:0000313" key="4">
    <source>
        <dbReference type="EMBL" id="MTV33032.1"/>
    </source>
</evidence>
<protein>
    <recommendedName>
        <fullName evidence="6">Mu-like prophage tail sheath protein gpL</fullName>
    </recommendedName>
</protein>
<dbReference type="AlphaFoldDB" id="A0A6N8DQY8"/>
<dbReference type="InterPro" id="IPR035089">
    <property type="entry name" value="Phage_sheath_subtilisin"/>
</dbReference>